<dbReference type="PANTHER" id="PTHR33209:SF1">
    <property type="entry name" value="PEPTIDASE S49 DOMAIN-CONTAINING PROTEIN"/>
    <property type="match status" value="1"/>
</dbReference>
<evidence type="ECO:0000256" key="4">
    <source>
        <dbReference type="ARBA" id="ARBA00022825"/>
    </source>
</evidence>
<evidence type="ECO:0000256" key="1">
    <source>
        <dbReference type="ARBA" id="ARBA00008683"/>
    </source>
</evidence>
<feature type="region of interest" description="Disordered" evidence="5">
    <location>
        <begin position="287"/>
        <end position="328"/>
    </location>
</feature>
<dbReference type="RefSeq" id="WP_075609063.1">
    <property type="nucleotide sequence ID" value="NZ_CP052766.1"/>
</dbReference>
<dbReference type="Gene3D" id="6.20.330.10">
    <property type="match status" value="1"/>
</dbReference>
<evidence type="ECO:0000256" key="3">
    <source>
        <dbReference type="ARBA" id="ARBA00022801"/>
    </source>
</evidence>
<evidence type="ECO:0000256" key="2">
    <source>
        <dbReference type="ARBA" id="ARBA00022670"/>
    </source>
</evidence>
<keyword evidence="8" id="KW-1185">Reference proteome</keyword>
<dbReference type="OrthoDB" id="6999246at2"/>
<dbReference type="Proteomes" id="UP000219285">
    <property type="component" value="Chromosome"/>
</dbReference>
<dbReference type="AlphaFoldDB" id="A0A6M4M8V9"/>
<dbReference type="SUPFAM" id="SSF52096">
    <property type="entry name" value="ClpP/crotonase"/>
    <property type="match status" value="1"/>
</dbReference>
<evidence type="ECO:0000313" key="8">
    <source>
        <dbReference type="Proteomes" id="UP000219285"/>
    </source>
</evidence>
<feature type="domain" description="Peptidase S49" evidence="6">
    <location>
        <begin position="139"/>
        <end position="284"/>
    </location>
</feature>
<dbReference type="KEGG" id="apel:CA267_001770"/>
<name>A0A6M4M8V9_9ALTE</name>
<dbReference type="Gene3D" id="3.90.226.10">
    <property type="entry name" value="2-enoyl-CoA Hydratase, Chain A, domain 1"/>
    <property type="match status" value="1"/>
</dbReference>
<organism evidence="7 8">
    <name type="scientific">Alteromonas pelagimontana</name>
    <dbReference type="NCBI Taxonomy" id="1858656"/>
    <lineage>
        <taxon>Bacteria</taxon>
        <taxon>Pseudomonadati</taxon>
        <taxon>Pseudomonadota</taxon>
        <taxon>Gammaproteobacteria</taxon>
        <taxon>Alteromonadales</taxon>
        <taxon>Alteromonadaceae</taxon>
        <taxon>Alteromonas/Salinimonas group</taxon>
        <taxon>Alteromonas</taxon>
    </lineage>
</organism>
<dbReference type="CDD" id="cd07022">
    <property type="entry name" value="S49_Sppa_36K_type"/>
    <property type="match status" value="1"/>
</dbReference>
<sequence length="423" mass="44575">MLETLLNQSLAMDAKSARLLLASLAVKQKGGLSLFDEKGVVDTEGKPRVSQTPSAYHSSHGGYANKPYYLVDGVAVIPVSGALIHKLGFVSSYISGYDAIVAMFDAANQDPDVKGILLSINSPGGTVAGCFDACDHIFENKQKPLWAIYDDMACSAAMCIGSAADKRFTTQTAISGSIGVVQIHSSYEGMLSEYGMEITMIYSGSHKVDGNPYKNLPDDVYQQFKSSCDELREQFAGKVSRNIGLSLDEVLATEALSYTGQAAVDAGLADEVINSHNILTHFTQHLSGTDSQQQRSITMSEQATPAADETVSAGPEAQQQASPAASAPAVDQKQRCAAILKAPEAEGRSDLAQHLAFNTDLSAEDAVAVMKASPESKSAAQGNALDIAMSATEQPGIGAIAEAEEESEAAKYIAAYNKSVGVK</sequence>
<dbReference type="GO" id="GO:0008236">
    <property type="term" value="F:serine-type peptidase activity"/>
    <property type="evidence" value="ECO:0007669"/>
    <property type="project" value="UniProtKB-KW"/>
</dbReference>
<dbReference type="Pfam" id="PF01343">
    <property type="entry name" value="Peptidase_S49"/>
    <property type="match status" value="1"/>
</dbReference>
<dbReference type="InterPro" id="IPR029045">
    <property type="entry name" value="ClpP/crotonase-like_dom_sf"/>
</dbReference>
<protein>
    <submittedName>
        <fullName evidence="7">S49 family peptidase</fullName>
    </submittedName>
</protein>
<dbReference type="PANTHER" id="PTHR33209">
    <property type="entry name" value="PROTEASE 4"/>
    <property type="match status" value="1"/>
</dbReference>
<evidence type="ECO:0000256" key="5">
    <source>
        <dbReference type="SAM" id="MobiDB-lite"/>
    </source>
</evidence>
<keyword evidence="3" id="KW-0378">Hydrolase</keyword>
<evidence type="ECO:0000313" key="7">
    <source>
        <dbReference type="EMBL" id="QJR79612.1"/>
    </source>
</evidence>
<dbReference type="InterPro" id="IPR002142">
    <property type="entry name" value="Peptidase_S49"/>
</dbReference>
<gene>
    <name evidence="7" type="ORF">CA267_001770</name>
</gene>
<proteinExistence type="inferred from homology"/>
<reference evidence="8" key="1">
    <citation type="submission" date="2014-12" db="EMBL/GenBank/DDBJ databases">
        <title>Complete genome sequence of a multi-drug resistant Klebsiella pneumoniae.</title>
        <authorList>
            <person name="Hua X."/>
            <person name="Chen Q."/>
            <person name="Li X."/>
            <person name="Feng Y."/>
            <person name="Ruan Z."/>
            <person name="Yu Y."/>
        </authorList>
    </citation>
    <scope>NUCLEOTIDE SEQUENCE [LARGE SCALE GENOMIC DNA]</scope>
    <source>
        <strain evidence="8">5.12</strain>
    </source>
</reference>
<evidence type="ECO:0000259" key="6">
    <source>
        <dbReference type="Pfam" id="PF01343"/>
    </source>
</evidence>
<reference evidence="7 8" key="2">
    <citation type="submission" date="2020-04" db="EMBL/GenBank/DDBJ databases">
        <title>Complete genome sequence of Alteromonas pelagimontana 5.12T.</title>
        <authorList>
            <person name="Sinha R.K."/>
            <person name="Krishnan K.P."/>
            <person name="Kurian J.P."/>
        </authorList>
    </citation>
    <scope>NUCLEOTIDE SEQUENCE [LARGE SCALE GENOMIC DNA]</scope>
    <source>
        <strain evidence="7 8">5.12</strain>
    </source>
</reference>
<dbReference type="GO" id="GO:0006508">
    <property type="term" value="P:proteolysis"/>
    <property type="evidence" value="ECO:0007669"/>
    <property type="project" value="UniProtKB-KW"/>
</dbReference>
<comment type="similarity">
    <text evidence="1">Belongs to the peptidase S49 family.</text>
</comment>
<keyword evidence="4" id="KW-0720">Serine protease</keyword>
<feature type="compositionally biased region" description="Low complexity" evidence="5">
    <location>
        <begin position="312"/>
        <end position="328"/>
    </location>
</feature>
<keyword evidence="2" id="KW-0645">Protease</keyword>
<dbReference type="EMBL" id="CP052766">
    <property type="protein sequence ID" value="QJR79612.1"/>
    <property type="molecule type" value="Genomic_DNA"/>
</dbReference>
<dbReference type="InterPro" id="IPR033855">
    <property type="entry name" value="Protein_C"/>
</dbReference>
<feature type="compositionally biased region" description="Polar residues" evidence="5">
    <location>
        <begin position="287"/>
        <end position="303"/>
    </location>
</feature>
<accession>A0A6M4M8V9</accession>